<dbReference type="CDD" id="cd06195">
    <property type="entry name" value="FNR1"/>
    <property type="match status" value="1"/>
</dbReference>
<proteinExistence type="inferred from homology"/>
<dbReference type="InterPro" id="IPR039261">
    <property type="entry name" value="FNR_nucleotide-bd"/>
</dbReference>
<dbReference type="PRINTS" id="PR00371">
    <property type="entry name" value="FPNCR"/>
</dbReference>
<accession>A0A6M1RNV8</accession>
<dbReference type="PANTHER" id="PTHR47878:SF2">
    <property type="entry name" value="OXIDOREDUCTASE FAD_NAD(P)-BINDING DOMAIN PROTEIN"/>
    <property type="match status" value="1"/>
</dbReference>
<dbReference type="InterPro" id="IPR001433">
    <property type="entry name" value="OxRdtase_FAD/NAD-bd"/>
</dbReference>
<dbReference type="InterPro" id="IPR001709">
    <property type="entry name" value="Flavoprot_Pyr_Nucl_cyt_Rdtase"/>
</dbReference>
<gene>
    <name evidence="5" type="ORF">G4L39_06855</name>
</gene>
<organism evidence="5 6">
    <name type="scientific">Limisphaera ngatamarikiensis</name>
    <dbReference type="NCBI Taxonomy" id="1324935"/>
    <lineage>
        <taxon>Bacteria</taxon>
        <taxon>Pseudomonadati</taxon>
        <taxon>Verrucomicrobiota</taxon>
        <taxon>Verrucomicrobiia</taxon>
        <taxon>Limisphaerales</taxon>
        <taxon>Limisphaeraceae</taxon>
        <taxon>Limisphaera</taxon>
    </lineage>
</organism>
<sequence>MDYNARVVLRHEVAPGLIILRVAPEGWPLPPFEPGQFAVLGLPGSAPRVAEADPENPPAPPHQWIRRAYSIASSSKQNEYLEFYLALVRSGALTPRLFRLHVGDRLWLSPRFSGMFTLRHVPADAHLVLVATGTGLAPYMSMLRTHLAESSQRRTAVIHGARYPSDLGYRNELEDMARRYRHLLYLPVVSRPQGSVPPWNGLVGHVQDVWRSGLIAEGWGFAPSPQHTHVFLCGNPAMIDEMVKLLAGEGYREHRKDVPGQVHLERYW</sequence>
<dbReference type="Gene3D" id="3.40.50.80">
    <property type="entry name" value="Nucleotide-binding domain of ferredoxin-NADP reductase (FNR) module"/>
    <property type="match status" value="1"/>
</dbReference>
<dbReference type="Pfam" id="PF00175">
    <property type="entry name" value="NAD_binding_1"/>
    <property type="match status" value="1"/>
</dbReference>
<evidence type="ECO:0000256" key="2">
    <source>
        <dbReference type="ARBA" id="ARBA00013223"/>
    </source>
</evidence>
<dbReference type="InterPro" id="IPR033892">
    <property type="entry name" value="FNR_bac"/>
</dbReference>
<dbReference type="EC" id="1.18.1.2" evidence="2"/>
<dbReference type="RefSeq" id="WP_165106942.1">
    <property type="nucleotide sequence ID" value="NZ_JAAKYA010000045.1"/>
</dbReference>
<dbReference type="Gene3D" id="2.40.30.10">
    <property type="entry name" value="Translation factors"/>
    <property type="match status" value="1"/>
</dbReference>
<evidence type="ECO:0000313" key="5">
    <source>
        <dbReference type="EMBL" id="NGO39117.1"/>
    </source>
</evidence>
<dbReference type="InterPro" id="IPR017938">
    <property type="entry name" value="Riboflavin_synthase-like_b-brl"/>
</dbReference>
<keyword evidence="6" id="KW-1185">Reference proteome</keyword>
<comment type="similarity">
    <text evidence="1">Belongs to the ferredoxin--NADP reductase type 1 family.</text>
</comment>
<dbReference type="SUPFAM" id="SSF63380">
    <property type="entry name" value="Riboflavin synthase domain-like"/>
    <property type="match status" value="1"/>
</dbReference>
<dbReference type="SUPFAM" id="SSF52343">
    <property type="entry name" value="Ferredoxin reductase-like, C-terminal NADP-linked domain"/>
    <property type="match status" value="1"/>
</dbReference>
<dbReference type="AlphaFoldDB" id="A0A6M1RNV8"/>
<dbReference type="InterPro" id="IPR051930">
    <property type="entry name" value="FNR_type-1"/>
</dbReference>
<comment type="caution">
    <text evidence="5">The sequence shown here is derived from an EMBL/GenBank/DDBJ whole genome shotgun (WGS) entry which is preliminary data.</text>
</comment>
<feature type="domain" description="FAD-binding FR-type" evidence="4">
    <location>
        <begin position="1"/>
        <end position="119"/>
    </location>
</feature>
<dbReference type="Proteomes" id="UP000477311">
    <property type="component" value="Unassembled WGS sequence"/>
</dbReference>
<evidence type="ECO:0000313" key="6">
    <source>
        <dbReference type="Proteomes" id="UP000477311"/>
    </source>
</evidence>
<dbReference type="GO" id="GO:0000166">
    <property type="term" value="F:nucleotide binding"/>
    <property type="evidence" value="ECO:0007669"/>
    <property type="project" value="UniProtKB-KW"/>
</dbReference>
<reference evidence="5 6" key="1">
    <citation type="submission" date="2020-02" db="EMBL/GenBank/DDBJ databases">
        <title>Draft genome sequence of Limisphaera ngatamarikiensis NGM72.4T, a thermophilic Verrucomicrobia grouped in subdivision 3.</title>
        <authorList>
            <person name="Carere C.R."/>
            <person name="Steen J."/>
            <person name="Hugenholtz P."/>
            <person name="Stott M.B."/>
        </authorList>
    </citation>
    <scope>NUCLEOTIDE SEQUENCE [LARGE SCALE GENOMIC DNA]</scope>
    <source>
        <strain evidence="5 6">NGM72.4</strain>
    </source>
</reference>
<keyword evidence="3" id="KW-0547">Nucleotide-binding</keyword>
<dbReference type="EMBL" id="JAAKYA010000045">
    <property type="protein sequence ID" value="NGO39117.1"/>
    <property type="molecule type" value="Genomic_DNA"/>
</dbReference>
<protein>
    <recommendedName>
        <fullName evidence="2">ferredoxin--NADP(+) reductase</fullName>
        <ecNumber evidence="2">1.18.1.2</ecNumber>
    </recommendedName>
</protein>
<dbReference type="PROSITE" id="PS51384">
    <property type="entry name" value="FAD_FR"/>
    <property type="match status" value="1"/>
</dbReference>
<dbReference type="InterPro" id="IPR017927">
    <property type="entry name" value="FAD-bd_FR_type"/>
</dbReference>
<name>A0A6M1RNV8_9BACT</name>
<dbReference type="PANTHER" id="PTHR47878">
    <property type="entry name" value="OXIDOREDUCTASE FAD/NAD(P)-BINDING DOMAIN PROTEIN"/>
    <property type="match status" value="1"/>
</dbReference>
<evidence type="ECO:0000259" key="4">
    <source>
        <dbReference type="PROSITE" id="PS51384"/>
    </source>
</evidence>
<dbReference type="GO" id="GO:0004324">
    <property type="term" value="F:ferredoxin-NADP+ reductase activity"/>
    <property type="evidence" value="ECO:0007669"/>
    <property type="project" value="UniProtKB-EC"/>
</dbReference>
<evidence type="ECO:0000256" key="3">
    <source>
        <dbReference type="ARBA" id="ARBA00022741"/>
    </source>
</evidence>
<evidence type="ECO:0000256" key="1">
    <source>
        <dbReference type="ARBA" id="ARBA00008312"/>
    </source>
</evidence>